<dbReference type="PANTHER" id="PTHR35149:SF1">
    <property type="entry name" value="DUF5655 DOMAIN-CONTAINING PROTEIN"/>
    <property type="match status" value="1"/>
</dbReference>
<reference evidence="3" key="1">
    <citation type="journal article" date="2019" name="Int. J. Syst. Evol. Microbiol.">
        <title>The Global Catalogue of Microorganisms (GCM) 10K type strain sequencing project: providing services to taxonomists for standard genome sequencing and annotation.</title>
        <authorList>
            <consortium name="The Broad Institute Genomics Platform"/>
            <consortium name="The Broad Institute Genome Sequencing Center for Infectious Disease"/>
            <person name="Wu L."/>
            <person name="Ma J."/>
        </authorList>
    </citation>
    <scope>NUCLEOTIDE SEQUENCE [LARGE SCALE GENOMIC DNA]</scope>
    <source>
        <strain evidence="3">KCTC 13528</strain>
    </source>
</reference>
<dbReference type="Proteomes" id="UP001597561">
    <property type="component" value="Unassembled WGS sequence"/>
</dbReference>
<organism evidence="2 3">
    <name type="scientific">Jeotgalibacillus terrae</name>
    <dbReference type="NCBI Taxonomy" id="587735"/>
    <lineage>
        <taxon>Bacteria</taxon>
        <taxon>Bacillati</taxon>
        <taxon>Bacillota</taxon>
        <taxon>Bacilli</taxon>
        <taxon>Bacillales</taxon>
        <taxon>Caryophanaceae</taxon>
        <taxon>Jeotgalibacillus</taxon>
    </lineage>
</organism>
<dbReference type="Pfam" id="PF03235">
    <property type="entry name" value="GmrSD_N"/>
    <property type="match status" value="1"/>
</dbReference>
<name>A0ABW5ZBQ3_9BACL</name>
<accession>A0ABW5ZBQ3</accession>
<gene>
    <name evidence="2" type="ORF">ACFS5P_00440</name>
</gene>
<evidence type="ECO:0000259" key="1">
    <source>
        <dbReference type="Pfam" id="PF03235"/>
    </source>
</evidence>
<evidence type="ECO:0000313" key="3">
    <source>
        <dbReference type="Proteomes" id="UP001597561"/>
    </source>
</evidence>
<feature type="domain" description="GmrSD restriction endonucleases N-terminal" evidence="1">
    <location>
        <begin position="9"/>
        <end position="203"/>
    </location>
</feature>
<dbReference type="RefSeq" id="WP_204728111.1">
    <property type="nucleotide sequence ID" value="NZ_JAFBDK010000002.1"/>
</dbReference>
<keyword evidence="3" id="KW-1185">Reference proteome</keyword>
<comment type="caution">
    <text evidence="2">The sequence shown here is derived from an EMBL/GenBank/DDBJ whole genome shotgun (WGS) entry which is preliminary data.</text>
</comment>
<protein>
    <submittedName>
        <fullName evidence="2">DUF262 domain-containing protein</fullName>
    </submittedName>
</protein>
<evidence type="ECO:0000313" key="2">
    <source>
        <dbReference type="EMBL" id="MFD2910334.1"/>
    </source>
</evidence>
<dbReference type="PANTHER" id="PTHR35149">
    <property type="entry name" value="SLL5132 PROTEIN"/>
    <property type="match status" value="1"/>
</dbReference>
<dbReference type="EMBL" id="JBHUPG010000001">
    <property type="protein sequence ID" value="MFD2910334.1"/>
    <property type="molecule type" value="Genomic_DNA"/>
</dbReference>
<proteinExistence type="predicted"/>
<sequence>MSSLIPKSIGEIMESNTEFWIPSYQRGYRWTSLQVTELLDDIWEFHKMDPKKDDYYWLQPIIVKEHEDKIEVIDGQQRLTTVLLITKYIQSIIPFYEGTGYTITYETRIGSNSFIANILHGESQRNDNIDYYHMYNALETIREWFGKHPEKTSPVHIWQRLTEQVKVLWYELDPHYDSIDLFTRINIGKIPLTNAELIKALFLSKTNLGNNVSQHEYIKLKQIELATQWDQIEKHLQNPDFWFFLQPTSIKYDNHIEWLFELVIEKFPNFTNIKTSYRTFHDFHDEIERRVDEGEHRYEIVESLWKEVRSLYYQFNEWYVKRELYHLIGHLLEIGQPIRSILSNAQTMRKDAFVKSLYDMIKHRIKDWNISELDYENEKSKVKDTLLLFNILTLQQDENSKQRFDFDRYKNERWDIEHIHALQSIVPGKQEEQLEYIKDALSFVEDSDFSEELKRNLHIIKEEAMEVEEFEKIQQEIVKHFGDEYSNHISNCTLLDAKTNRSYKNSIFPIKREEIIKRDQNGVYIPLCTKNVFLKYYSKKTTQIHHWNQEDREAYMQNINDVLAPVITKHLKNEVISNA</sequence>
<dbReference type="InterPro" id="IPR004919">
    <property type="entry name" value="GmrSD_N"/>
</dbReference>